<evidence type="ECO:0000256" key="7">
    <source>
        <dbReference type="ARBA" id="ARBA00022806"/>
    </source>
</evidence>
<dbReference type="InterPro" id="IPR014001">
    <property type="entry name" value="Helicase_ATP-bd"/>
</dbReference>
<dbReference type="PANTHER" id="PTHR45626">
    <property type="entry name" value="TRANSCRIPTION TERMINATION FACTOR 2-RELATED"/>
    <property type="match status" value="1"/>
</dbReference>
<dbReference type="PROSITE" id="PS00518">
    <property type="entry name" value="ZF_RING_1"/>
    <property type="match status" value="1"/>
</dbReference>
<dbReference type="InterPro" id="IPR001841">
    <property type="entry name" value="Znf_RING"/>
</dbReference>
<dbReference type="SMART" id="SM00487">
    <property type="entry name" value="DEXDc"/>
    <property type="match status" value="1"/>
</dbReference>
<evidence type="ECO:0000256" key="1">
    <source>
        <dbReference type="ARBA" id="ARBA00004123"/>
    </source>
</evidence>
<evidence type="ECO:0000259" key="13">
    <source>
        <dbReference type="PROSITE" id="PS50089"/>
    </source>
</evidence>
<dbReference type="SMART" id="SM00184">
    <property type="entry name" value="RING"/>
    <property type="match status" value="1"/>
</dbReference>
<dbReference type="Gene3D" id="3.40.50.10810">
    <property type="entry name" value="Tandem AAA-ATPase domain"/>
    <property type="match status" value="1"/>
</dbReference>
<evidence type="ECO:0000259" key="15">
    <source>
        <dbReference type="PROSITE" id="PS51194"/>
    </source>
</evidence>
<feature type="domain" description="Helicase C-terminal" evidence="15">
    <location>
        <begin position="742"/>
        <end position="895"/>
    </location>
</feature>
<dbReference type="Gene3D" id="3.40.50.300">
    <property type="entry name" value="P-loop containing nucleotide triphosphate hydrolases"/>
    <property type="match status" value="1"/>
</dbReference>
<reference evidence="16 17" key="1">
    <citation type="journal article" date="2013" name="Chin. Sci. Bull.">
        <title>Genome survey uncovers the secrets of sex and lifestyle in caterpillar fungus.</title>
        <authorList>
            <person name="Hu X."/>
            <person name="Zhang Y."/>
            <person name="Xiao G."/>
            <person name="Zheng P."/>
            <person name="Xia Y."/>
            <person name="Zhang X."/>
            <person name="St Leger R.J."/>
            <person name="Liu X."/>
            <person name="Wang C."/>
        </authorList>
    </citation>
    <scope>NUCLEOTIDE SEQUENCE [LARGE SCALE GENOMIC DNA]</scope>
    <source>
        <strain evidence="17">Co18 / CGMCC 3.14243</strain>
        <tissue evidence="16">Fruit-body</tissue>
    </source>
</reference>
<dbReference type="PROSITE" id="PS50089">
    <property type="entry name" value="ZF_RING_2"/>
    <property type="match status" value="1"/>
</dbReference>
<dbReference type="GO" id="GO:0008270">
    <property type="term" value="F:zinc ion binding"/>
    <property type="evidence" value="ECO:0007669"/>
    <property type="project" value="UniProtKB-KW"/>
</dbReference>
<evidence type="ECO:0000259" key="14">
    <source>
        <dbReference type="PROSITE" id="PS51192"/>
    </source>
</evidence>
<dbReference type="InterPro" id="IPR049730">
    <property type="entry name" value="SNF2/RAD54-like_C"/>
</dbReference>
<dbReference type="SMART" id="SM00490">
    <property type="entry name" value="HELICc"/>
    <property type="match status" value="1"/>
</dbReference>
<dbReference type="PANTHER" id="PTHR45626:SF11">
    <property type="entry name" value="FAMILY HELICASE, PUTATIVE (AFU_ORTHOLOGUE AFUA_5G06590)-RELATED"/>
    <property type="match status" value="1"/>
</dbReference>
<sequence>MPIVRKRPSDAVDAAGHDELHEARAKRPASQAARSVLGTGDSSECTSQFLASPSAANVVTDPVPAATQEPDFLDLTQEDDGPPKELYGSYDGKIVGVRYYTGYASPGEAVLCHREPENQACDSCVMRWDLADLDQYDSNAIRVDSVMHSQIGHLPRKVAEKIAPYMDSGDITVEAQLTGEKGMFDCPVRLVFFGPSDPTERDRIEKELKAHKLVKATQLKHTRKEAVAARTTLGLKAGGASYGTGTETSVADQMSMTLEELMRQSDVAEFGKGEDAIKTLAIDAEQLSNMPLASQPTQLESTLLPYQLQGLAWMISKENPKLPTNKTDGLVQLWARARGMYCNLASGFVTQSPPELCSGGILADDMGLGKTLQIISLILVGGPGSTLIVAPVGVMSNWKQQIERHVKSDQAPSVLIYHGDRKMHAKELMQYDVVITSYGRLARELDPKVQRTLLDQSVTWRRVVLDEGHTIRNARTKIALAACEIQAKSRWVLSGTPIINSVKDLHSLVKFLHLTGGIEQAEIFNTNVTRKLHDGDRSGEAILQALVRDICLRRKKDMKFVDLKLPEKKQYLHRISFHPSEKQKYDALLSEARGALSEFQNKSDRGQKGRFQNVLERLLRLRQACNHWTLCRERIEDLMKLLEDEKVVVFTEKNRALLQAALRLFLESQEECAVCYENPAGPVITNCKHVFCRVCITKAIQIQHKCPMCRNPLTNDSLLEPAPEGASDDNFDTDTQSSKTEALLQIVQATIKRPASKVIVFSQWTAFLNIVQNQLTKAGIKFSRVDGSMKADKRDAAIEALDNDPDTRVMLASLAVCSVGLNLVSADTVILSDSWWAPAIEDQAIDRVHRLGQTRETTVWRLVMEDTVEERVLNIQSEKRELVGKAFKEKKKAGKAKDTRATDISKLLA</sequence>
<feature type="compositionally biased region" description="Basic and acidic residues" evidence="12">
    <location>
        <begin position="7"/>
        <end position="25"/>
    </location>
</feature>
<evidence type="ECO:0000256" key="10">
    <source>
        <dbReference type="ARBA" id="ARBA00023242"/>
    </source>
</evidence>
<dbReference type="InterPro" id="IPR001650">
    <property type="entry name" value="Helicase_C-like"/>
</dbReference>
<dbReference type="GO" id="GO:0004386">
    <property type="term" value="F:helicase activity"/>
    <property type="evidence" value="ECO:0007669"/>
    <property type="project" value="UniProtKB-KW"/>
</dbReference>
<evidence type="ECO:0000256" key="12">
    <source>
        <dbReference type="SAM" id="MobiDB-lite"/>
    </source>
</evidence>
<protein>
    <submittedName>
        <fullName evidence="16">SNF2 family domain-containing protein</fullName>
    </submittedName>
</protein>
<keyword evidence="5 11" id="KW-0863">Zinc-finger</keyword>
<dbReference type="OrthoDB" id="448448at2759"/>
<dbReference type="GO" id="GO:0006281">
    <property type="term" value="P:DNA repair"/>
    <property type="evidence" value="ECO:0007669"/>
    <property type="project" value="TreeGrafter"/>
</dbReference>
<evidence type="ECO:0000256" key="4">
    <source>
        <dbReference type="ARBA" id="ARBA00022741"/>
    </source>
</evidence>
<keyword evidence="8" id="KW-0862">Zinc</keyword>
<dbReference type="CDD" id="cd18008">
    <property type="entry name" value="DEXDc_SHPRH-like"/>
    <property type="match status" value="1"/>
</dbReference>
<dbReference type="InterPro" id="IPR013083">
    <property type="entry name" value="Znf_RING/FYVE/PHD"/>
</dbReference>
<dbReference type="InterPro" id="IPR017907">
    <property type="entry name" value="Znf_RING_CS"/>
</dbReference>
<evidence type="ECO:0000256" key="6">
    <source>
        <dbReference type="ARBA" id="ARBA00022801"/>
    </source>
</evidence>
<dbReference type="Pfam" id="PF13920">
    <property type="entry name" value="zf-C3HC4_3"/>
    <property type="match status" value="1"/>
</dbReference>
<evidence type="ECO:0000313" key="16">
    <source>
        <dbReference type="EMBL" id="EQL02672.1"/>
    </source>
</evidence>
<name>T5ALQ8_OPHSC</name>
<evidence type="ECO:0000256" key="2">
    <source>
        <dbReference type="ARBA" id="ARBA00007025"/>
    </source>
</evidence>
<keyword evidence="3" id="KW-0479">Metal-binding</keyword>
<evidence type="ECO:0000256" key="9">
    <source>
        <dbReference type="ARBA" id="ARBA00022840"/>
    </source>
</evidence>
<keyword evidence="4" id="KW-0547">Nucleotide-binding</keyword>
<dbReference type="GO" id="GO:0005634">
    <property type="term" value="C:nucleus"/>
    <property type="evidence" value="ECO:0007669"/>
    <property type="project" value="UniProtKB-SubCell"/>
</dbReference>
<dbReference type="InterPro" id="IPR050628">
    <property type="entry name" value="SNF2_RAD54_helicase_TF"/>
</dbReference>
<dbReference type="InterPro" id="IPR014905">
    <property type="entry name" value="HIRAN"/>
</dbReference>
<dbReference type="SUPFAM" id="SSF57850">
    <property type="entry name" value="RING/U-box"/>
    <property type="match status" value="1"/>
</dbReference>
<feature type="domain" description="RING-type" evidence="13">
    <location>
        <begin position="672"/>
        <end position="710"/>
    </location>
</feature>
<dbReference type="SUPFAM" id="SSF52540">
    <property type="entry name" value="P-loop containing nucleoside triphosphate hydrolases"/>
    <property type="match status" value="2"/>
</dbReference>
<dbReference type="GO" id="GO:0003676">
    <property type="term" value="F:nucleic acid binding"/>
    <property type="evidence" value="ECO:0007669"/>
    <property type="project" value="InterPro"/>
</dbReference>
<keyword evidence="10" id="KW-0539">Nucleus</keyword>
<keyword evidence="7" id="KW-0347">Helicase</keyword>
<dbReference type="InterPro" id="IPR027417">
    <property type="entry name" value="P-loop_NTPase"/>
</dbReference>
<dbReference type="HOGENOM" id="CLU_000315_2_5_1"/>
<organism evidence="16 17">
    <name type="scientific">Ophiocordyceps sinensis (strain Co18 / CGMCC 3.14243)</name>
    <name type="common">Yarsagumba caterpillar fungus</name>
    <name type="synonym">Hirsutella sinensis</name>
    <dbReference type="NCBI Taxonomy" id="911162"/>
    <lineage>
        <taxon>Eukaryota</taxon>
        <taxon>Fungi</taxon>
        <taxon>Dikarya</taxon>
        <taxon>Ascomycota</taxon>
        <taxon>Pezizomycotina</taxon>
        <taxon>Sordariomycetes</taxon>
        <taxon>Hypocreomycetidae</taxon>
        <taxon>Hypocreales</taxon>
        <taxon>Ophiocordycipitaceae</taxon>
        <taxon>Ophiocordyceps</taxon>
    </lineage>
</organism>
<dbReference type="GO" id="GO:0005524">
    <property type="term" value="F:ATP binding"/>
    <property type="evidence" value="ECO:0007669"/>
    <property type="project" value="UniProtKB-KW"/>
</dbReference>
<keyword evidence="9" id="KW-0067">ATP-binding</keyword>
<dbReference type="Pfam" id="PF08797">
    <property type="entry name" value="HIRAN"/>
    <property type="match status" value="1"/>
</dbReference>
<evidence type="ECO:0000256" key="5">
    <source>
        <dbReference type="ARBA" id="ARBA00022771"/>
    </source>
</evidence>
<dbReference type="Gene3D" id="3.30.40.10">
    <property type="entry name" value="Zinc/RING finger domain, C3HC4 (zinc finger)"/>
    <property type="match status" value="1"/>
</dbReference>
<comment type="similarity">
    <text evidence="2">Belongs to the SNF2/RAD54 helicase family.</text>
</comment>
<feature type="region of interest" description="Disordered" evidence="12">
    <location>
        <begin position="1"/>
        <end position="46"/>
    </location>
</feature>
<evidence type="ECO:0000256" key="8">
    <source>
        <dbReference type="ARBA" id="ARBA00022833"/>
    </source>
</evidence>
<dbReference type="EMBL" id="KE652282">
    <property type="protein sequence ID" value="EQL02672.1"/>
    <property type="molecule type" value="Genomic_DNA"/>
</dbReference>
<dbReference type="Gene3D" id="3.30.70.2330">
    <property type="match status" value="2"/>
</dbReference>
<accession>T5ALQ8</accession>
<feature type="domain" description="Helicase ATP-binding" evidence="14">
    <location>
        <begin position="351"/>
        <end position="515"/>
    </location>
</feature>
<dbReference type="Pfam" id="PF00271">
    <property type="entry name" value="Helicase_C"/>
    <property type="match status" value="1"/>
</dbReference>
<dbReference type="Proteomes" id="UP000019374">
    <property type="component" value="Unassembled WGS sequence"/>
</dbReference>
<gene>
    <name evidence="16" type="ORF">OCS_01610</name>
</gene>
<dbReference type="GO" id="GO:0016818">
    <property type="term" value="F:hydrolase activity, acting on acid anhydrides, in phosphorus-containing anhydrides"/>
    <property type="evidence" value="ECO:0007669"/>
    <property type="project" value="InterPro"/>
</dbReference>
<dbReference type="InterPro" id="IPR000330">
    <property type="entry name" value="SNF2_N"/>
</dbReference>
<dbReference type="InterPro" id="IPR038718">
    <property type="entry name" value="SNF2-like_sf"/>
</dbReference>
<dbReference type="eggNOG" id="KOG1001">
    <property type="taxonomic scope" value="Eukaryota"/>
</dbReference>
<dbReference type="PROSITE" id="PS51192">
    <property type="entry name" value="HELICASE_ATP_BIND_1"/>
    <property type="match status" value="1"/>
</dbReference>
<dbReference type="PROSITE" id="PS51194">
    <property type="entry name" value="HELICASE_CTER"/>
    <property type="match status" value="1"/>
</dbReference>
<dbReference type="SMART" id="SM00910">
    <property type="entry name" value="HIRAN"/>
    <property type="match status" value="1"/>
</dbReference>
<proteinExistence type="inferred from homology"/>
<dbReference type="Pfam" id="PF00176">
    <property type="entry name" value="SNF2-rel_dom"/>
    <property type="match status" value="1"/>
</dbReference>
<dbReference type="AlphaFoldDB" id="T5ALQ8"/>
<evidence type="ECO:0000256" key="3">
    <source>
        <dbReference type="ARBA" id="ARBA00022723"/>
    </source>
</evidence>
<keyword evidence="6" id="KW-0378">Hydrolase</keyword>
<evidence type="ECO:0000256" key="11">
    <source>
        <dbReference type="PROSITE-ProRule" id="PRU00175"/>
    </source>
</evidence>
<dbReference type="GO" id="GO:0008094">
    <property type="term" value="F:ATP-dependent activity, acting on DNA"/>
    <property type="evidence" value="ECO:0007669"/>
    <property type="project" value="TreeGrafter"/>
</dbReference>
<evidence type="ECO:0000313" key="17">
    <source>
        <dbReference type="Proteomes" id="UP000019374"/>
    </source>
</evidence>
<comment type="subcellular location">
    <subcellularLocation>
        <location evidence="1">Nucleus</location>
    </subcellularLocation>
</comment>
<dbReference type="CDD" id="cd18793">
    <property type="entry name" value="SF2_C_SNF"/>
    <property type="match status" value="1"/>
</dbReference>